<dbReference type="PIRSF" id="PIRSF033367">
    <property type="entry name" value="UCP033367_VanZ"/>
    <property type="match status" value="1"/>
</dbReference>
<protein>
    <submittedName>
        <fullName evidence="2">Putative integral membrane protein</fullName>
    </submittedName>
</protein>
<dbReference type="KEGG" id="hdi:HDIA_3305"/>
<dbReference type="Proteomes" id="UP000223606">
    <property type="component" value="Chromosome 1"/>
</dbReference>
<reference evidence="3" key="1">
    <citation type="submission" date="2017-09" db="EMBL/GenBank/DDBJ databases">
        <title>Genome sequence of Nannocystis excedens DSM 71.</title>
        <authorList>
            <person name="Blom J."/>
        </authorList>
    </citation>
    <scope>NUCLEOTIDE SEQUENCE [LARGE SCALE GENOMIC DNA]</scope>
    <source>
        <strain evidence="3">type strain: E19</strain>
    </source>
</reference>
<proteinExistence type="predicted"/>
<keyword evidence="1" id="KW-1133">Transmembrane helix</keyword>
<dbReference type="InterPro" id="IPR017015">
    <property type="entry name" value="UCP033367_VanZ"/>
</dbReference>
<accession>A0A2C9D998</accession>
<evidence type="ECO:0000256" key="1">
    <source>
        <dbReference type="SAM" id="Phobius"/>
    </source>
</evidence>
<evidence type="ECO:0000313" key="2">
    <source>
        <dbReference type="EMBL" id="SON56846.1"/>
    </source>
</evidence>
<keyword evidence="3" id="KW-1185">Reference proteome</keyword>
<evidence type="ECO:0000313" key="3">
    <source>
        <dbReference type="Proteomes" id="UP000223606"/>
    </source>
</evidence>
<dbReference type="AlphaFoldDB" id="A0A2C9D998"/>
<keyword evidence="1" id="KW-0812">Transmembrane</keyword>
<sequence length="124" mass="13593">MRTSGSVYPDGMIVFRVLKVLAWLSLAGIVFATLVPIELRPHDFLPVDVDRAMAFMITTLLFVLAYPRLWVLCAVILVCSAFGFEALQHLSPTRHAHMADAQIKAAGAVAGVLVGWAANKMTRR</sequence>
<feature type="transmembrane region" description="Helical" evidence="1">
    <location>
        <begin position="60"/>
        <end position="83"/>
    </location>
</feature>
<gene>
    <name evidence="2" type="ORF">HDIA_3305</name>
</gene>
<organism evidence="2 3">
    <name type="scientific">Hartmannibacter diazotrophicus</name>
    <dbReference type="NCBI Taxonomy" id="1482074"/>
    <lineage>
        <taxon>Bacteria</taxon>
        <taxon>Pseudomonadati</taxon>
        <taxon>Pseudomonadota</taxon>
        <taxon>Alphaproteobacteria</taxon>
        <taxon>Hyphomicrobiales</taxon>
        <taxon>Pleomorphomonadaceae</taxon>
        <taxon>Hartmannibacter</taxon>
    </lineage>
</organism>
<dbReference type="RefSeq" id="WP_245883913.1">
    <property type="nucleotide sequence ID" value="NZ_LT960614.1"/>
</dbReference>
<keyword evidence="1" id="KW-0472">Membrane</keyword>
<name>A0A2C9D998_9HYPH</name>
<feature type="transmembrane region" description="Helical" evidence="1">
    <location>
        <begin position="20"/>
        <end position="39"/>
    </location>
</feature>
<dbReference type="EMBL" id="LT960614">
    <property type="protein sequence ID" value="SON56846.1"/>
    <property type="molecule type" value="Genomic_DNA"/>
</dbReference>